<accession>A0A9P5SAU1</accession>
<sequence>MKSYIAVYLGRDPLRQSQFVQLFQDLGVSPPSTGGVSSATSGGQQWLAGFRRLSRAQGLGAGLASGGPSFSSPSAQDTDIYGTGHDSLDPEFDDIYSIRPPNKKPRLERTGRPSDAQAAWHHSKRRKMDNFGFSKLKGHETLDKKWGSDDEMSE</sequence>
<name>A0A9P5SAU1_9FUNG</name>
<dbReference type="AlphaFoldDB" id="A0A9P5SAU1"/>
<evidence type="ECO:0000313" key="3">
    <source>
        <dbReference type="Proteomes" id="UP000696485"/>
    </source>
</evidence>
<gene>
    <name evidence="2" type="ORF">BG006_000831</name>
</gene>
<proteinExistence type="predicted"/>
<protein>
    <submittedName>
        <fullName evidence="2">Uncharacterized protein</fullName>
    </submittedName>
</protein>
<feature type="compositionally biased region" description="Low complexity" evidence="1">
    <location>
        <begin position="66"/>
        <end position="76"/>
    </location>
</feature>
<dbReference type="EMBL" id="JAAAUY010001148">
    <property type="protein sequence ID" value="KAF9324129.1"/>
    <property type="molecule type" value="Genomic_DNA"/>
</dbReference>
<comment type="caution">
    <text evidence="2">The sequence shown here is derived from an EMBL/GenBank/DDBJ whole genome shotgun (WGS) entry which is preliminary data.</text>
</comment>
<evidence type="ECO:0000256" key="1">
    <source>
        <dbReference type="SAM" id="MobiDB-lite"/>
    </source>
</evidence>
<feature type="region of interest" description="Disordered" evidence="1">
    <location>
        <begin position="64"/>
        <end position="134"/>
    </location>
</feature>
<reference evidence="2" key="1">
    <citation type="journal article" date="2020" name="Fungal Divers.">
        <title>Resolving the Mortierellaceae phylogeny through synthesis of multi-gene phylogenetics and phylogenomics.</title>
        <authorList>
            <person name="Vandepol N."/>
            <person name="Liber J."/>
            <person name="Desiro A."/>
            <person name="Na H."/>
            <person name="Kennedy M."/>
            <person name="Barry K."/>
            <person name="Grigoriev I.V."/>
            <person name="Miller A.N."/>
            <person name="O'Donnell K."/>
            <person name="Stajich J.E."/>
            <person name="Bonito G."/>
        </authorList>
    </citation>
    <scope>NUCLEOTIDE SEQUENCE</scope>
    <source>
        <strain evidence="2">NVP1</strain>
    </source>
</reference>
<keyword evidence="3" id="KW-1185">Reference proteome</keyword>
<organism evidence="2 3">
    <name type="scientific">Podila minutissima</name>
    <dbReference type="NCBI Taxonomy" id="64525"/>
    <lineage>
        <taxon>Eukaryota</taxon>
        <taxon>Fungi</taxon>
        <taxon>Fungi incertae sedis</taxon>
        <taxon>Mucoromycota</taxon>
        <taxon>Mortierellomycotina</taxon>
        <taxon>Mortierellomycetes</taxon>
        <taxon>Mortierellales</taxon>
        <taxon>Mortierellaceae</taxon>
        <taxon>Podila</taxon>
    </lineage>
</organism>
<evidence type="ECO:0000313" key="2">
    <source>
        <dbReference type="EMBL" id="KAF9324129.1"/>
    </source>
</evidence>
<dbReference type="Proteomes" id="UP000696485">
    <property type="component" value="Unassembled WGS sequence"/>
</dbReference>